<feature type="transmembrane region" description="Helical" evidence="10">
    <location>
        <begin position="304"/>
        <end position="324"/>
    </location>
</feature>
<feature type="transmembrane region" description="Helical" evidence="10">
    <location>
        <begin position="260"/>
        <end position="284"/>
    </location>
</feature>
<reference evidence="11 12" key="1">
    <citation type="submission" date="2017-05" db="EMBL/GenBank/DDBJ databases">
        <title>Isolation of Rhodococcus sp. S2-17 biodegrading of BP-3.</title>
        <authorList>
            <person name="Lee Y."/>
            <person name="Kim K.H."/>
            <person name="Chun B.H."/>
            <person name="Jung H.S."/>
            <person name="Jeon C.O."/>
        </authorList>
    </citation>
    <scope>NUCLEOTIDE SEQUENCE [LARGE SCALE GENOMIC DNA]</scope>
    <source>
        <strain evidence="11 12">S2-17</strain>
    </source>
</reference>
<organism evidence="11 12">
    <name type="scientific">Rhodococcus oxybenzonivorans</name>
    <dbReference type="NCBI Taxonomy" id="1990687"/>
    <lineage>
        <taxon>Bacteria</taxon>
        <taxon>Bacillati</taxon>
        <taxon>Actinomycetota</taxon>
        <taxon>Actinomycetes</taxon>
        <taxon>Mycobacteriales</taxon>
        <taxon>Nocardiaceae</taxon>
        <taxon>Rhodococcus</taxon>
    </lineage>
</organism>
<keyword evidence="3 10" id="KW-0812">Transmembrane</keyword>
<evidence type="ECO:0000256" key="4">
    <source>
        <dbReference type="ARBA" id="ARBA00022989"/>
    </source>
</evidence>
<proteinExistence type="predicted"/>
<evidence type="ECO:0000256" key="3">
    <source>
        <dbReference type="ARBA" id="ARBA00022692"/>
    </source>
</evidence>
<evidence type="ECO:0000256" key="10">
    <source>
        <dbReference type="SAM" id="Phobius"/>
    </source>
</evidence>
<dbReference type="Gene3D" id="1.10.3080.10">
    <property type="entry name" value="Clc chloride channel"/>
    <property type="match status" value="1"/>
</dbReference>
<keyword evidence="7" id="KW-0869">Chloride channel</keyword>
<accession>A0A2S2BYH3</accession>
<feature type="transmembrane region" description="Helical" evidence="10">
    <location>
        <begin position="336"/>
        <end position="358"/>
    </location>
</feature>
<dbReference type="OrthoDB" id="9767361at2"/>
<name>A0A2S2BYH3_9NOCA</name>
<evidence type="ECO:0000256" key="9">
    <source>
        <dbReference type="ARBA" id="ARBA00023303"/>
    </source>
</evidence>
<keyword evidence="2" id="KW-0813">Transport</keyword>
<dbReference type="InterPro" id="IPR001807">
    <property type="entry name" value="ClC"/>
</dbReference>
<dbReference type="SUPFAM" id="SSF81340">
    <property type="entry name" value="Clc chloride channel"/>
    <property type="match status" value="1"/>
</dbReference>
<evidence type="ECO:0000313" key="12">
    <source>
        <dbReference type="Proteomes" id="UP000245711"/>
    </source>
</evidence>
<keyword evidence="6 10" id="KW-0472">Membrane</keyword>
<feature type="transmembrane region" description="Helical" evidence="10">
    <location>
        <begin position="183"/>
        <end position="212"/>
    </location>
</feature>
<feature type="transmembrane region" description="Helical" evidence="10">
    <location>
        <begin position="395"/>
        <end position="421"/>
    </location>
</feature>
<dbReference type="PANTHER" id="PTHR43427:SF6">
    <property type="entry name" value="CHLORIDE CHANNEL PROTEIN CLC-E"/>
    <property type="match status" value="1"/>
</dbReference>
<dbReference type="PANTHER" id="PTHR43427">
    <property type="entry name" value="CHLORIDE CHANNEL PROTEIN CLC-E"/>
    <property type="match status" value="1"/>
</dbReference>
<keyword evidence="9" id="KW-0407">Ion channel</keyword>
<dbReference type="EMBL" id="CP021354">
    <property type="protein sequence ID" value="AWK73701.1"/>
    <property type="molecule type" value="Genomic_DNA"/>
</dbReference>
<keyword evidence="12" id="KW-1185">Reference proteome</keyword>
<gene>
    <name evidence="11" type="ORF">CBI38_21120</name>
</gene>
<protein>
    <submittedName>
        <fullName evidence="11">Chloride channel protein</fullName>
    </submittedName>
</protein>
<dbReference type="PRINTS" id="PR00762">
    <property type="entry name" value="CLCHANNEL"/>
</dbReference>
<dbReference type="Proteomes" id="UP000245711">
    <property type="component" value="Chromosome"/>
</dbReference>
<dbReference type="RefSeq" id="WP_109331953.1">
    <property type="nucleotide sequence ID" value="NZ_CP021354.1"/>
</dbReference>
<evidence type="ECO:0000256" key="5">
    <source>
        <dbReference type="ARBA" id="ARBA00023065"/>
    </source>
</evidence>
<keyword evidence="8" id="KW-0868">Chloride</keyword>
<dbReference type="GO" id="GO:0034707">
    <property type="term" value="C:chloride channel complex"/>
    <property type="evidence" value="ECO:0007669"/>
    <property type="project" value="UniProtKB-KW"/>
</dbReference>
<evidence type="ECO:0000256" key="8">
    <source>
        <dbReference type="ARBA" id="ARBA00023214"/>
    </source>
</evidence>
<evidence type="ECO:0000313" key="11">
    <source>
        <dbReference type="EMBL" id="AWK73701.1"/>
    </source>
</evidence>
<comment type="subcellular location">
    <subcellularLocation>
        <location evidence="1">Membrane</location>
        <topology evidence="1">Multi-pass membrane protein</topology>
    </subcellularLocation>
</comment>
<dbReference type="Pfam" id="PF00654">
    <property type="entry name" value="Voltage_CLC"/>
    <property type="match status" value="1"/>
</dbReference>
<feature type="transmembrane region" description="Helical" evidence="10">
    <location>
        <begin position="224"/>
        <end position="248"/>
    </location>
</feature>
<dbReference type="InterPro" id="IPR014743">
    <property type="entry name" value="Cl-channel_core"/>
</dbReference>
<feature type="transmembrane region" description="Helical" evidence="10">
    <location>
        <begin position="31"/>
        <end position="54"/>
    </location>
</feature>
<evidence type="ECO:0000256" key="1">
    <source>
        <dbReference type="ARBA" id="ARBA00004141"/>
    </source>
</evidence>
<dbReference type="FunFam" id="1.10.3080.10:FF:000018">
    <property type="entry name" value="Chloride transporter, ClC family"/>
    <property type="match status" value="1"/>
</dbReference>
<dbReference type="KEGG" id="roz:CBI38_21120"/>
<dbReference type="CDD" id="cd00400">
    <property type="entry name" value="Voltage_gated_ClC"/>
    <property type="match status" value="1"/>
</dbReference>
<dbReference type="GO" id="GO:0005254">
    <property type="term" value="F:chloride channel activity"/>
    <property type="evidence" value="ECO:0007669"/>
    <property type="project" value="UniProtKB-KW"/>
</dbReference>
<keyword evidence="4 10" id="KW-1133">Transmembrane helix</keyword>
<evidence type="ECO:0000256" key="2">
    <source>
        <dbReference type="ARBA" id="ARBA00022448"/>
    </source>
</evidence>
<feature type="transmembrane region" description="Helical" evidence="10">
    <location>
        <begin position="88"/>
        <end position="109"/>
    </location>
</feature>
<keyword evidence="5" id="KW-0406">Ion transport</keyword>
<evidence type="ECO:0000256" key="7">
    <source>
        <dbReference type="ARBA" id="ARBA00023173"/>
    </source>
</evidence>
<dbReference type="AlphaFoldDB" id="A0A2S2BYH3"/>
<feature type="transmembrane region" description="Helical" evidence="10">
    <location>
        <begin position="364"/>
        <end position="383"/>
    </location>
</feature>
<sequence>MTRVAHLAKAVRSIPTSVATWVRNASYLPKWLVLGSIIGAIAGLGAVVFSVALAGATHLLLGELAGYQPPTAAGDGGAAGSGEFTRPWAVPLVVALGGLVSGVIVFTLAPEAEGHGTDAAIEAFHRNPRMIRIRVVLVKLVASAITIGSGGSGGREGPTAQISAGFGSLLARKLDLSDRDGRIAVAVGIGSGIGAIFGAPLGGAVLCCAIPYKDDFEYDVLVPGMVASIVSYSVFGSILGFGPLFGAAASEYTFESPIQLVWFAIIGILAGLIGLLYSGTFYAFVDLSHRLPGSRIVKPAVGGLLVGLMALALPEVLGSGYGWIQQSMARVDLAAIPLWVVLLLPFAKILATSLSIGSGGSGGIFGPGMVIGAFTGAAVWRLLEPIVPGVPDSPAPFVIVGMMACFGSIARAPLAVMLMVAEMTGSIGVLAPGMVAVALAYLIVRRSGKTIYRAQLENREEARQLQNSPG</sequence>
<dbReference type="InterPro" id="IPR050368">
    <property type="entry name" value="ClC-type_chloride_channel"/>
</dbReference>
<feature type="transmembrane region" description="Helical" evidence="10">
    <location>
        <begin position="427"/>
        <end position="444"/>
    </location>
</feature>
<evidence type="ECO:0000256" key="6">
    <source>
        <dbReference type="ARBA" id="ARBA00023136"/>
    </source>
</evidence>